<comment type="caution">
    <text evidence="2">The sequence shown here is derived from an EMBL/GenBank/DDBJ whole genome shotgun (WGS) entry which is preliminary data.</text>
</comment>
<feature type="region of interest" description="Disordered" evidence="1">
    <location>
        <begin position="80"/>
        <end position="195"/>
    </location>
</feature>
<evidence type="ECO:0000313" key="3">
    <source>
        <dbReference type="Proteomes" id="UP001283341"/>
    </source>
</evidence>
<gene>
    <name evidence="2" type="ORF">B0H66DRAFT_605057</name>
</gene>
<sequence length="222" mass="26164">MTQPNFLVIPKPQHSKIKGAKGFLYRFSRFGVFPKMDSYHDRYGSSQSRNRSPVPYGTQKWLRDQQELWLKDQKQLNRPLKYSSQYTDQGTSRPRRDSAAWDSDSTSHRTDREPARDRDRLDMGFDDGAQYRCSDNHAGDRRQSTSEICSSYESSPNYTRSPPRQFSSWNSTSSSFPTSKRHDDRERPGRRRTVTTRTTYYYPSYSSRPSYSFCPSYYSSYY</sequence>
<feature type="compositionally biased region" description="Low complexity" evidence="1">
    <location>
        <begin position="166"/>
        <end position="178"/>
    </location>
</feature>
<evidence type="ECO:0000256" key="1">
    <source>
        <dbReference type="SAM" id="MobiDB-lite"/>
    </source>
</evidence>
<feature type="compositionally biased region" description="Polar residues" evidence="1">
    <location>
        <begin position="82"/>
        <end position="92"/>
    </location>
</feature>
<protein>
    <submittedName>
        <fullName evidence="2">Uncharacterized protein</fullName>
    </submittedName>
</protein>
<reference evidence="2" key="1">
    <citation type="journal article" date="2023" name="Mol. Phylogenet. Evol.">
        <title>Genome-scale phylogeny and comparative genomics of the fungal order Sordariales.</title>
        <authorList>
            <person name="Hensen N."/>
            <person name="Bonometti L."/>
            <person name="Westerberg I."/>
            <person name="Brannstrom I.O."/>
            <person name="Guillou S."/>
            <person name="Cros-Aarteil S."/>
            <person name="Calhoun S."/>
            <person name="Haridas S."/>
            <person name="Kuo A."/>
            <person name="Mondo S."/>
            <person name="Pangilinan J."/>
            <person name="Riley R."/>
            <person name="LaButti K."/>
            <person name="Andreopoulos B."/>
            <person name="Lipzen A."/>
            <person name="Chen C."/>
            <person name="Yan M."/>
            <person name="Daum C."/>
            <person name="Ng V."/>
            <person name="Clum A."/>
            <person name="Steindorff A."/>
            <person name="Ohm R.A."/>
            <person name="Martin F."/>
            <person name="Silar P."/>
            <person name="Natvig D.O."/>
            <person name="Lalanne C."/>
            <person name="Gautier V."/>
            <person name="Ament-Velasquez S.L."/>
            <person name="Kruys A."/>
            <person name="Hutchinson M.I."/>
            <person name="Powell A.J."/>
            <person name="Barry K."/>
            <person name="Miller A.N."/>
            <person name="Grigoriev I.V."/>
            <person name="Debuchy R."/>
            <person name="Gladieux P."/>
            <person name="Hiltunen Thoren M."/>
            <person name="Johannesson H."/>
        </authorList>
    </citation>
    <scope>NUCLEOTIDE SEQUENCE</scope>
    <source>
        <strain evidence="2">CBS 118394</strain>
    </source>
</reference>
<organism evidence="2 3">
    <name type="scientific">Apodospora peruviana</name>
    <dbReference type="NCBI Taxonomy" id="516989"/>
    <lineage>
        <taxon>Eukaryota</taxon>
        <taxon>Fungi</taxon>
        <taxon>Dikarya</taxon>
        <taxon>Ascomycota</taxon>
        <taxon>Pezizomycotina</taxon>
        <taxon>Sordariomycetes</taxon>
        <taxon>Sordariomycetidae</taxon>
        <taxon>Sordariales</taxon>
        <taxon>Lasiosphaeriaceae</taxon>
        <taxon>Apodospora</taxon>
    </lineage>
</organism>
<feature type="compositionally biased region" description="Basic and acidic residues" evidence="1">
    <location>
        <begin position="134"/>
        <end position="144"/>
    </location>
</feature>
<reference evidence="2" key="2">
    <citation type="submission" date="2023-06" db="EMBL/GenBank/DDBJ databases">
        <authorList>
            <consortium name="Lawrence Berkeley National Laboratory"/>
            <person name="Haridas S."/>
            <person name="Hensen N."/>
            <person name="Bonometti L."/>
            <person name="Westerberg I."/>
            <person name="Brannstrom I.O."/>
            <person name="Guillou S."/>
            <person name="Cros-Aarteil S."/>
            <person name="Calhoun S."/>
            <person name="Kuo A."/>
            <person name="Mondo S."/>
            <person name="Pangilinan J."/>
            <person name="Riley R."/>
            <person name="Labutti K."/>
            <person name="Andreopoulos B."/>
            <person name="Lipzen A."/>
            <person name="Chen C."/>
            <person name="Yanf M."/>
            <person name="Daum C."/>
            <person name="Ng V."/>
            <person name="Clum A."/>
            <person name="Steindorff A."/>
            <person name="Ohm R."/>
            <person name="Martin F."/>
            <person name="Silar P."/>
            <person name="Natvig D."/>
            <person name="Lalanne C."/>
            <person name="Gautier V."/>
            <person name="Ament-Velasquez S.L."/>
            <person name="Kruys A."/>
            <person name="Hutchinson M.I."/>
            <person name="Powell A.J."/>
            <person name="Barry K."/>
            <person name="Miller A.N."/>
            <person name="Grigoriev I.V."/>
            <person name="Debuchy R."/>
            <person name="Gladieux P."/>
            <person name="Thoren M.H."/>
            <person name="Johannesson H."/>
        </authorList>
    </citation>
    <scope>NUCLEOTIDE SEQUENCE</scope>
    <source>
        <strain evidence="2">CBS 118394</strain>
    </source>
</reference>
<dbReference type="Proteomes" id="UP001283341">
    <property type="component" value="Unassembled WGS sequence"/>
</dbReference>
<feature type="compositionally biased region" description="Polar residues" evidence="1">
    <location>
        <begin position="156"/>
        <end position="165"/>
    </location>
</feature>
<keyword evidence="3" id="KW-1185">Reference proteome</keyword>
<name>A0AAE0I1Y0_9PEZI</name>
<accession>A0AAE0I1Y0</accession>
<feature type="compositionally biased region" description="Low complexity" evidence="1">
    <location>
        <begin position="145"/>
        <end position="155"/>
    </location>
</feature>
<dbReference type="EMBL" id="JAUEDM010000005">
    <property type="protein sequence ID" value="KAK3316784.1"/>
    <property type="molecule type" value="Genomic_DNA"/>
</dbReference>
<feature type="compositionally biased region" description="Basic and acidic residues" evidence="1">
    <location>
        <begin position="94"/>
        <end position="123"/>
    </location>
</feature>
<proteinExistence type="predicted"/>
<dbReference type="AlphaFoldDB" id="A0AAE0I1Y0"/>
<evidence type="ECO:0000313" key="2">
    <source>
        <dbReference type="EMBL" id="KAK3316784.1"/>
    </source>
</evidence>